<dbReference type="Pfam" id="PF00400">
    <property type="entry name" value="WD40"/>
    <property type="match status" value="1"/>
</dbReference>
<dbReference type="PROSITE" id="PS50294">
    <property type="entry name" value="WD_REPEATS_REGION"/>
    <property type="match status" value="1"/>
</dbReference>
<feature type="compositionally biased region" description="Low complexity" evidence="2">
    <location>
        <begin position="54"/>
        <end position="70"/>
    </location>
</feature>
<dbReference type="AlphaFoldDB" id="A0A1B7MJK2"/>
<organism evidence="3 4">
    <name type="scientific">Rhizopogon vinicolor AM-OR11-026</name>
    <dbReference type="NCBI Taxonomy" id="1314800"/>
    <lineage>
        <taxon>Eukaryota</taxon>
        <taxon>Fungi</taxon>
        <taxon>Dikarya</taxon>
        <taxon>Basidiomycota</taxon>
        <taxon>Agaricomycotina</taxon>
        <taxon>Agaricomycetes</taxon>
        <taxon>Agaricomycetidae</taxon>
        <taxon>Boletales</taxon>
        <taxon>Suillineae</taxon>
        <taxon>Rhizopogonaceae</taxon>
        <taxon>Rhizopogon</taxon>
    </lineage>
</organism>
<evidence type="ECO:0000256" key="1">
    <source>
        <dbReference type="PROSITE-ProRule" id="PRU00221"/>
    </source>
</evidence>
<evidence type="ECO:0000313" key="4">
    <source>
        <dbReference type="Proteomes" id="UP000092154"/>
    </source>
</evidence>
<dbReference type="InterPro" id="IPR036322">
    <property type="entry name" value="WD40_repeat_dom_sf"/>
</dbReference>
<evidence type="ECO:0000313" key="3">
    <source>
        <dbReference type="EMBL" id="OAX32784.1"/>
    </source>
</evidence>
<proteinExistence type="predicted"/>
<dbReference type="EMBL" id="KV448916">
    <property type="protein sequence ID" value="OAX32784.1"/>
    <property type="molecule type" value="Genomic_DNA"/>
</dbReference>
<evidence type="ECO:0000256" key="2">
    <source>
        <dbReference type="SAM" id="MobiDB-lite"/>
    </source>
</evidence>
<keyword evidence="1" id="KW-0853">WD repeat</keyword>
<feature type="region of interest" description="Disordered" evidence="2">
    <location>
        <begin position="53"/>
        <end position="129"/>
    </location>
</feature>
<reference evidence="3 4" key="1">
    <citation type="submission" date="2016-06" db="EMBL/GenBank/DDBJ databases">
        <title>Comparative genomics of the ectomycorrhizal sister species Rhizopogon vinicolor and Rhizopogon vesiculosus (Basidiomycota: Boletales) reveals a divergence of the mating type B locus.</title>
        <authorList>
            <consortium name="DOE Joint Genome Institute"/>
            <person name="Mujic A.B."/>
            <person name="Kuo A."/>
            <person name="Tritt A."/>
            <person name="Lipzen A."/>
            <person name="Chen C."/>
            <person name="Johnson J."/>
            <person name="Sharma A."/>
            <person name="Barry K."/>
            <person name="Grigoriev I.V."/>
            <person name="Spatafora J.W."/>
        </authorList>
    </citation>
    <scope>NUCLEOTIDE SEQUENCE [LARGE SCALE GENOMIC DNA]</scope>
    <source>
        <strain evidence="3 4">AM-OR11-026</strain>
    </source>
</reference>
<dbReference type="STRING" id="1314800.A0A1B7MJK2"/>
<keyword evidence="4" id="KW-1185">Reference proteome</keyword>
<dbReference type="InterPro" id="IPR015943">
    <property type="entry name" value="WD40/YVTN_repeat-like_dom_sf"/>
</dbReference>
<name>A0A1B7MJK2_9AGAM</name>
<dbReference type="SMART" id="SM00320">
    <property type="entry name" value="WD40"/>
    <property type="match status" value="1"/>
</dbReference>
<gene>
    <name evidence="3" type="ORF">K503DRAFT_786963</name>
</gene>
<protein>
    <submittedName>
        <fullName evidence="3">Uncharacterized protein</fullName>
    </submittedName>
</protein>
<feature type="compositionally biased region" description="Low complexity" evidence="2">
    <location>
        <begin position="106"/>
        <end position="115"/>
    </location>
</feature>
<accession>A0A1B7MJK2</accession>
<feature type="repeat" description="WD" evidence="1">
    <location>
        <begin position="13"/>
        <end position="43"/>
    </location>
</feature>
<dbReference type="Proteomes" id="UP000092154">
    <property type="component" value="Unassembled WGS sequence"/>
</dbReference>
<dbReference type="Gene3D" id="2.130.10.10">
    <property type="entry name" value="YVTN repeat-like/Quinoprotein amine dehydrogenase"/>
    <property type="match status" value="1"/>
</dbReference>
<dbReference type="InterPro" id="IPR001680">
    <property type="entry name" value="WD40_rpt"/>
</dbReference>
<sequence>MWNTDGEMSEDIWTGHSDWVMALSWSPSGGHIASGSSDGTILIRQAGKGLLMTPRPFISSSSRRPSSAFFLGSLPHNEDSSIPDLPEPTESPGAASTSSGLPSPPATNSTGSSSTGDNKSATAGCCLRQ</sequence>
<dbReference type="InParanoid" id="A0A1B7MJK2"/>
<dbReference type="OrthoDB" id="2688548at2759"/>
<dbReference type="PROSITE" id="PS50082">
    <property type="entry name" value="WD_REPEATS_2"/>
    <property type="match status" value="1"/>
</dbReference>
<dbReference type="SUPFAM" id="SSF50978">
    <property type="entry name" value="WD40 repeat-like"/>
    <property type="match status" value="1"/>
</dbReference>